<gene>
    <name evidence="1" type="ORF">PG997_012922</name>
</gene>
<dbReference type="EMBL" id="JAQQWN010000009">
    <property type="protein sequence ID" value="KAK8066175.1"/>
    <property type="molecule type" value="Genomic_DNA"/>
</dbReference>
<accession>A0ABR1V4Q3</accession>
<protein>
    <submittedName>
        <fullName evidence="1">Uncharacterized protein</fullName>
    </submittedName>
</protein>
<evidence type="ECO:0000313" key="1">
    <source>
        <dbReference type="EMBL" id="KAK8066175.1"/>
    </source>
</evidence>
<proteinExistence type="predicted"/>
<name>A0ABR1V4Q3_9PEZI</name>
<keyword evidence="2" id="KW-1185">Reference proteome</keyword>
<organism evidence="1 2">
    <name type="scientific">Apiospora hydei</name>
    <dbReference type="NCBI Taxonomy" id="1337664"/>
    <lineage>
        <taxon>Eukaryota</taxon>
        <taxon>Fungi</taxon>
        <taxon>Dikarya</taxon>
        <taxon>Ascomycota</taxon>
        <taxon>Pezizomycotina</taxon>
        <taxon>Sordariomycetes</taxon>
        <taxon>Xylariomycetidae</taxon>
        <taxon>Amphisphaeriales</taxon>
        <taxon>Apiosporaceae</taxon>
        <taxon>Apiospora</taxon>
    </lineage>
</organism>
<dbReference type="GeneID" id="92050296"/>
<evidence type="ECO:0000313" key="2">
    <source>
        <dbReference type="Proteomes" id="UP001433268"/>
    </source>
</evidence>
<comment type="caution">
    <text evidence="1">The sequence shown here is derived from an EMBL/GenBank/DDBJ whole genome shotgun (WGS) entry which is preliminary data.</text>
</comment>
<sequence length="1323" mass="149551">MTAQLTMDPARLLGVDNDKVVPYFNELKQQGLSTLTIAEELLRLVKSETLPPYLLAILLSWAKSAEVLTRCLVGEEAAASRGIRRVALRKLGYLLADPTIWEEIWEALGGTVGIVDLFARSSVEDVKVLASAISFGGRKLNKPAEQAAAAADLLRALVPTHYKSDHQSTDKRPIQHNYARMVHACDQEFLGELLRSQDKSNPLYAGCNPKRIEIRHGAWMQQQVVDMLCGHIREDGNMQSFLKICVAREPSMPTDDSHVSESMAFSLRLLRGRLDGTLQDKWWQSHLDELQILRSVFNRMEKKGAKKEKLNELAVFAMDLAEAKPKLRTSHNLCFLWNRLVALWKTEPTEDHEKLVAKGLRWGLDNGSAKSIGRDCRNRMIFLRDDLKWPLLRLYCLHVPEKGVDIDTTQKLGVIAKQKWPYELFEQLIPVVPQKVIELLKRLLDANPDYSFLNPPDGKPGFLNPHYRQYDPPTGPSILSLTDLVKQRNFNVELLLTMLQREDSKFQRKVAVDVDNLRKKSATARDQQHRAQYAKGAAALAIATGDLSLYADTITWQQRFVRDPLTVKVIFAKDAVMTREGIELLSGIPKDLPTGCTLDDLVQRMDIADGILLTLRNCHKEAKAEPSFSHADWNAVESLFDSVFTHRYWQLQNVPKRLDVSDADVFTDTWDRTMKMVEALGADFLVHIKRSIEYYIRRLPPTSLAVAAKTLLETDIKRRERKDRKKEDRHLEALSYTALLKLADSDKPRLAQYLILKTILERPDASSWHRQFLSSGYLKKLQAKDAQDILFGLARGIGEKLEEQSFVKVGEAEPAKHAPPKSLVKVTTVKHLAQLLDNADYISVEAAVEVLAELFKAATHRDIRIATLQSLSNVLTKLGPGDDGLWESNPLAMKVLTAIETVIPVAASVNGRFGTDWEAALQHRELPEISEDSEALVKEILMRDGLGSYMHQDSNPLQRYWKLIPFEAVETFHRYTVWYYSRPEALRKFTAALRSKSELRKQPDVAHFLNIYDSNLLYGMRATVQFVRSAKILIDPVLPRLLAMQTEQCAAMLGDYESNVEGWHEIANTYRPPANRRGSGPNAALRASGVSEWNCKGRVILEKMVEQVAAKKEENRKQGKHSLLPSTMALTLWLNPFKGIPNGREIDEVCQKYATSLRQTLLSLLEGGNHLQWHKIAEEAENLDRFMINDEEQLRVAVYLGQLATDTTTTATTTTMGAGNTLFALNLVQVSVAMHFIRAAKNHVINIKDDKNEKAKSTAAEKRRLAASLGELVGMWLRSDDEMVRDLALEWKREQKELVAALEKEAATEALLRARDASGTRRE</sequence>
<reference evidence="1 2" key="1">
    <citation type="submission" date="2023-01" db="EMBL/GenBank/DDBJ databases">
        <title>Analysis of 21 Apiospora genomes using comparative genomics revels a genus with tremendous synthesis potential of carbohydrate active enzymes and secondary metabolites.</title>
        <authorList>
            <person name="Sorensen T."/>
        </authorList>
    </citation>
    <scope>NUCLEOTIDE SEQUENCE [LARGE SCALE GENOMIC DNA]</scope>
    <source>
        <strain evidence="1 2">CBS 114990</strain>
    </source>
</reference>
<dbReference type="RefSeq" id="XP_066662928.1">
    <property type="nucleotide sequence ID" value="XM_066817236.1"/>
</dbReference>
<dbReference type="Proteomes" id="UP001433268">
    <property type="component" value="Unassembled WGS sequence"/>
</dbReference>